<evidence type="ECO:0008006" key="2">
    <source>
        <dbReference type="Google" id="ProtNLM"/>
    </source>
</evidence>
<organism evidence="1">
    <name type="scientific">uncultured Caudovirales phage</name>
    <dbReference type="NCBI Taxonomy" id="2100421"/>
    <lineage>
        <taxon>Viruses</taxon>
        <taxon>Duplodnaviria</taxon>
        <taxon>Heunggongvirae</taxon>
        <taxon>Uroviricota</taxon>
        <taxon>Caudoviricetes</taxon>
        <taxon>Peduoviridae</taxon>
        <taxon>Maltschvirus</taxon>
        <taxon>Maltschvirus maltsch</taxon>
    </lineage>
</organism>
<dbReference type="Gene3D" id="2.60.120.200">
    <property type="match status" value="2"/>
</dbReference>
<sequence>MAIELPPSTAYVLWTDTDPETLRLYSLLPEFLRKADENDSTCTGGYPLLRWLDLQVRWYGSVAALMDRFNYPTVNTSTSDLGDPYTSDDEWLNWLGQLVSVSVSQVPGLTSSSTWSFLSTFVDISADGIPQWWEWQGDSSSSVRDGTRTWSALQDSNLSQRSQLNPVRDAIEHRRSLSSSYTTARSAYGYYDGSSPSIANAARAVLSGSQYAWAGNLTDLQNLGPVAPLTVDLAGSSTDYFMMNKTVELGRALVLPGTVGNNVSTPHVSGLDITGNHEIVACLTADDWSTGAQRWIFYKGASELTANYSFQLNVNDDLVWAALTSAGVQYSGMVPAPKTLVADGVHLWVKMTRDNTSGVHTWYYNTTSPPELEPTTWSSGGTQTIAPGATLTTNAQSLFIGTTNGLSGRIYRIAVRNGIGGTPVFDVDFTKQVESSTSFSESTSKTMTVNQSASQPKAQIYTGRIIKMAMERIASSGTTNQSMTYGGSISISQTTLSLNVGIGAVSATGVIPNGGRATVEVWLDFNYPGNCKVYATHTPYGGVKTVVINSTNVTHTITRPSGTNLMTFGRNFAGRLYSATFDTTVCNSGSFVVNDLYLNTGYSKSSDGVTWTNSGGNSMTFVYLGTPYTGAATVSPEWTRIHVLVRASEKPTDQVLLNAIETVRPAGCEIVLHTASETSSTETDILRAATLFIDTGLSTLTGGKLTNLGTGGSSMDGQLGSTTSADAADPVFLAHTGTSYLYTPGVDQNYVSLAATPALAITGNLEIVVRANFDSVNGLIDNVNRRLVVKSPSYSLSFYNNQIVVQTWTAGAIDQRIITVSPLLTGDKWLKWTYTASTGTSVIYSSSTDSSYAQIGISTTAVNHPIDSANTPLTIAANPAGQEGFIGNIYRVIIRNGIAGTTVLDVDFTTGITSGGQVSVPFTGTALTSTPTPQYYSNLGTGGRALVARTGINLLADGADPSLLRYTGERYVYTPGTDINYVAVRDNGGALELSGTAGTTYLYLPGITGQYATVPSAALYNFGGDIEVVARFSSSSYLVAGGQNVFGRSLSGQWHWQMVIGQTGQLQFAYSTDGVTANAVFVSASASPAWVAGTTYWIKMTRRQSDGRHQFWYAADQATEPTGAGWTQSGIDVTSGATLATYTAGSSPLEFNTRNNGATAQPVVTKFYRAIIRNGIDGAKVFDSDFTTAIIGAPNFTDSIIGVSGAPLVTLNGSLTKFVDGTTFLSLGGATGSYASMPSNAGVALSGDLEIVVRVALQDWTPATNNTLIAKRNDSLASNDYSLRVGASGQFVLDTRKPDNTGFNTASITWGSSLVDGTTYWIRVTRTGVLVSLYVVADQALEPTSWGTAVTTATPAEGMLAGTAAIEIGSRNLGGNDIADGRFYRAIIRNGVGGTVGMDVDFTQQQSGATPITERSANSGVFTVNSATPGDARIERVRDLEIVCRAALDDWYAVNQPVNGYMLIAKGYASDFIWYLGPTNISLGLGMTPAVFVSVAWSSRPADGVAVWLKVTRAALTGVITFYTAADSVNEPTSWTTIGSTTSTTGNFPKSATAIAVGAAVQVVGSTGFIPTPGKFYRAIVRNGIGGPAILDLDFTKSIVSGNQTELLVGGTVAQYANNLSTVANTSTLLARSGTLPATDGSDPVLLKHYGENYLYLPGVINNNATLPDSSALSSLTGNIEFVIRVALDDWTPAANQPLLVRWAFNYGYSWALHVNITSGALVFSWFDNATSSASGVGGIVAAAAAPTGLIDGVPAWLRCRFNISNRQLSVEWAADSPTEPTSWGTASLSTAGASTTIYHAKAPLEMGTFEGGSFSPTTGKFYRAIIRNGFSGTAVVDVDFTTGITSGNQVSVPFTGTALNTALAPQYLSNLGTGGRTLAARLGSSPYVGSDDPAVLPWTGENYLYCPGVAGNGASAPDSAALDITGDIEMVCRVALDDWTITPAQHFMAKRDASASYLFRVSPASSGKIEIAWWSATLATVAQSTIALPATDGVCYWLKATLDVDNTAGGKDTNFYYAADQATEPTVWTQLGATVTTAGTTSIDATTAALYIGVGSTGTTEPIFGKFYRAIVRNGIGGPTVFDANFTTGITSGAQTTFTESSSNAATVTINRSATGRKTAVVTRPTILFGTDDFMEVVDSDLLDFGASDPFTLVVAVRQWATYADQRYLAKNGSGVGYRLGNGGAGNNYFSVDTAPTGLVQQASQAAGVLAVTAGVRSGGTVQVSVNGATSASSVDNTWGVSSPSTTGTFRISGQYNSGGNADMEFFGAAVFRRALTQTEITLINTHYQGTETTASIALLATATLWIDPARSVQEMAILRSTSGKKTVAVTRSSWLFSSSTYMEVKDDDLLDVGTGESLTALVIARVWAGNAYGRFISKQGGNTNAGWEVLGPLTGTSVNGSLGTGSVISGSSAVDITAGHLSMAGLQFNRVGGANNTARSIVNLTFGATSSTTSVGTTTLANGFPMRIGLRADYPAGGQDMELVAVVVYKGVYSDAQLTSIYNHYIGGTGEATTILQAAQFWIDADKSVPTATVVRSGTGRKTVCVTRPTLLFGTNDYLEVSDNNLIDFSAADSFTVVGAVRQWGTVPADSRIVMKWSNAGGIQSGWYLTNGSSFPAQYMSVNGVSAGTASATNTTATTGTVNTMIGVRNTATDQVTLYVNGVAGTALADSTVGTIANPGPMTIGRQDIGGAQYADMEFFGAAVFRRALSATEIALINTHYQGVETTASVALLSTAVFWIDPARSAQELGITRSTTGKKAVAVARPVLLVSAGTYLSIPDNALLNFDGTQSFTVLAVLRAWATPSSFTYVMKKSASLVPTGQKGWDLRFNVAPSISGAMGDGYASNNYSNYYTYGNIGYGPLSVFGMRRKSGVQGSFLNDSFGNTTTNSYDTTNTSALIVGSADMEIVAVAIFRRALNADEIAAIAAYYGIS</sequence>
<reference evidence="1" key="1">
    <citation type="submission" date="2020-05" db="EMBL/GenBank/DDBJ databases">
        <authorList>
            <person name="Chiriac C."/>
            <person name="Salcher M."/>
            <person name="Ghai R."/>
            <person name="Kavagutti S V."/>
        </authorList>
    </citation>
    <scope>NUCLEOTIDE SEQUENCE</scope>
</reference>
<name>A0A6J5R6P7_9CAUD</name>
<accession>A0A6J5R6P7</accession>
<evidence type="ECO:0000313" key="1">
    <source>
        <dbReference type="EMBL" id="CAB4193200.1"/>
    </source>
</evidence>
<dbReference type="InterPro" id="IPR013320">
    <property type="entry name" value="ConA-like_dom_sf"/>
</dbReference>
<gene>
    <name evidence="1" type="ORF">UFOVP1246_58</name>
</gene>
<protein>
    <recommendedName>
        <fullName evidence="2">Concanavalin A-like lectin/glucanases superfamily</fullName>
    </recommendedName>
</protein>
<dbReference type="EMBL" id="LR797193">
    <property type="protein sequence ID" value="CAB4193200.1"/>
    <property type="molecule type" value="Genomic_DNA"/>
</dbReference>
<dbReference type="SUPFAM" id="SSF49899">
    <property type="entry name" value="Concanavalin A-like lectins/glucanases"/>
    <property type="match status" value="2"/>
</dbReference>
<proteinExistence type="predicted"/>